<organism evidence="2 3">
    <name type="scientific">Microthyrium microscopicum</name>
    <dbReference type="NCBI Taxonomy" id="703497"/>
    <lineage>
        <taxon>Eukaryota</taxon>
        <taxon>Fungi</taxon>
        <taxon>Dikarya</taxon>
        <taxon>Ascomycota</taxon>
        <taxon>Pezizomycotina</taxon>
        <taxon>Dothideomycetes</taxon>
        <taxon>Dothideomycetes incertae sedis</taxon>
        <taxon>Microthyriales</taxon>
        <taxon>Microthyriaceae</taxon>
        <taxon>Microthyrium</taxon>
    </lineage>
</organism>
<evidence type="ECO:0000313" key="2">
    <source>
        <dbReference type="EMBL" id="KAF2675232.1"/>
    </source>
</evidence>
<feature type="transmembrane region" description="Helical" evidence="1">
    <location>
        <begin position="142"/>
        <end position="162"/>
    </location>
</feature>
<protein>
    <recommendedName>
        <fullName evidence="4">MARVEL domain-containing protein</fullName>
    </recommendedName>
</protein>
<feature type="transmembrane region" description="Helical" evidence="1">
    <location>
        <begin position="106"/>
        <end position="130"/>
    </location>
</feature>
<gene>
    <name evidence="2" type="ORF">BT63DRAFT_450217</name>
</gene>
<dbReference type="EMBL" id="MU004230">
    <property type="protein sequence ID" value="KAF2675232.1"/>
    <property type="molecule type" value="Genomic_DNA"/>
</dbReference>
<name>A0A6A6USY2_9PEZI</name>
<dbReference type="Proteomes" id="UP000799302">
    <property type="component" value="Unassembled WGS sequence"/>
</dbReference>
<reference evidence="2" key="1">
    <citation type="journal article" date="2020" name="Stud. Mycol.">
        <title>101 Dothideomycetes genomes: a test case for predicting lifestyles and emergence of pathogens.</title>
        <authorList>
            <person name="Haridas S."/>
            <person name="Albert R."/>
            <person name="Binder M."/>
            <person name="Bloem J."/>
            <person name="Labutti K."/>
            <person name="Salamov A."/>
            <person name="Andreopoulos B."/>
            <person name="Baker S."/>
            <person name="Barry K."/>
            <person name="Bills G."/>
            <person name="Bluhm B."/>
            <person name="Cannon C."/>
            <person name="Castanera R."/>
            <person name="Culley D."/>
            <person name="Daum C."/>
            <person name="Ezra D."/>
            <person name="Gonzalez J."/>
            <person name="Henrissat B."/>
            <person name="Kuo A."/>
            <person name="Liang C."/>
            <person name="Lipzen A."/>
            <person name="Lutzoni F."/>
            <person name="Magnuson J."/>
            <person name="Mondo S."/>
            <person name="Nolan M."/>
            <person name="Ohm R."/>
            <person name="Pangilinan J."/>
            <person name="Park H.-J."/>
            <person name="Ramirez L."/>
            <person name="Alfaro M."/>
            <person name="Sun H."/>
            <person name="Tritt A."/>
            <person name="Yoshinaga Y."/>
            <person name="Zwiers L.-H."/>
            <person name="Turgeon B."/>
            <person name="Goodwin S."/>
            <person name="Spatafora J."/>
            <person name="Crous P."/>
            <person name="Grigoriev I."/>
        </authorList>
    </citation>
    <scope>NUCLEOTIDE SEQUENCE</scope>
    <source>
        <strain evidence="2">CBS 115976</strain>
    </source>
</reference>
<keyword evidence="1" id="KW-1133">Transmembrane helix</keyword>
<evidence type="ECO:0000313" key="3">
    <source>
        <dbReference type="Proteomes" id="UP000799302"/>
    </source>
</evidence>
<evidence type="ECO:0008006" key="4">
    <source>
        <dbReference type="Google" id="ProtNLM"/>
    </source>
</evidence>
<accession>A0A6A6USY2</accession>
<evidence type="ECO:0000256" key="1">
    <source>
        <dbReference type="SAM" id="Phobius"/>
    </source>
</evidence>
<keyword evidence="3" id="KW-1185">Reference proteome</keyword>
<dbReference type="AlphaFoldDB" id="A0A6A6USY2"/>
<feature type="transmembrane region" description="Helical" evidence="1">
    <location>
        <begin position="48"/>
        <end position="69"/>
    </location>
</feature>
<dbReference type="PANTHER" id="PTHR42069:SF1">
    <property type="entry name" value="MARVEL DOMAIN-CONTAINING PROTEIN"/>
    <property type="match status" value="1"/>
</dbReference>
<feature type="transmembrane region" description="Helical" evidence="1">
    <location>
        <begin position="208"/>
        <end position="229"/>
    </location>
</feature>
<keyword evidence="1" id="KW-0812">Transmembrane</keyword>
<proteinExistence type="predicted"/>
<dbReference type="PANTHER" id="PTHR42069">
    <property type="entry name" value="HYPHAL ANASTAMOSIS-8 PROTEIN"/>
    <property type="match status" value="1"/>
</dbReference>
<dbReference type="OrthoDB" id="5371583at2759"/>
<keyword evidence="1" id="KW-0472">Membrane</keyword>
<sequence>MSFPLKPHAYTQVNRGTEYGGYGDSEGMISGLQYEDRALKTRIRRLRVLSRTLTTILSIGAFVPIAITLKTFLSTRGEFRDALNIGTGLTTRRNAWSKGSKNWPTYMYFGVAATSLLLNACMLAGYLFSVRAANIASTVATLWEWLIMLGNFGFWLAGVIIYRTEKDKGGVSNDIWGWTCSTGAQNVQDAFKDLIDFEKLCQTQSSSWYIGMIQVGSTIVTVVTFWFVFSRRSVKTRVKSMRV</sequence>